<geneLocation type="plasmid" evidence="1">
    <name>pSE5369-NR</name>
</geneLocation>
<evidence type="ECO:0000313" key="1">
    <source>
        <dbReference type="EMBL" id="QLG05540.1"/>
    </source>
</evidence>
<dbReference type="EMBL" id="MN894889">
    <property type="protein sequence ID" value="QLG05540.1"/>
    <property type="molecule type" value="Genomic_DNA"/>
</dbReference>
<keyword evidence="1" id="KW-0614">Plasmid</keyword>
<name>A0A7S5YCI1_PSEAI</name>
<dbReference type="AlphaFoldDB" id="A0A7S5YCI1"/>
<proteinExistence type="predicted"/>
<sequence>MVVALGEVVIGLHVLDDPPHNMQEFFFRHVGALVLFVRKDVAVGAAKLATSSHVYLK</sequence>
<protein>
    <submittedName>
        <fullName evidence="1">Uncharacterized protein</fullName>
    </submittedName>
</protein>
<reference evidence="1" key="1">
    <citation type="submission" date="2019-12" db="EMBL/GenBank/DDBJ databases">
        <title>Compelete sequence of pSE5369-NR.</title>
        <authorList>
            <person name="Zhou D."/>
        </authorList>
    </citation>
    <scope>NUCLEOTIDE SEQUENCE</scope>
    <source>
        <strain evidence="1">SE5369</strain>
        <plasmid evidence="1">pSE5369-NR</plasmid>
    </source>
</reference>
<organism evidence="1">
    <name type="scientific">Pseudomonas aeruginosa</name>
    <dbReference type="NCBI Taxonomy" id="287"/>
    <lineage>
        <taxon>Bacteria</taxon>
        <taxon>Pseudomonadati</taxon>
        <taxon>Pseudomonadota</taxon>
        <taxon>Gammaproteobacteria</taxon>
        <taxon>Pseudomonadales</taxon>
        <taxon>Pseudomonadaceae</taxon>
        <taxon>Pseudomonas</taxon>
    </lineage>
</organism>
<accession>A0A7S5YCI1</accession>